<feature type="transmembrane region" description="Helical" evidence="19">
    <location>
        <begin position="69"/>
        <end position="89"/>
    </location>
</feature>
<evidence type="ECO:0000256" key="7">
    <source>
        <dbReference type="ARBA" id="ARBA00022741"/>
    </source>
</evidence>
<feature type="transmembrane region" description="Helical" evidence="19">
    <location>
        <begin position="109"/>
        <end position="130"/>
    </location>
</feature>
<dbReference type="InterPro" id="IPR033717">
    <property type="entry name" value="UDPK"/>
</dbReference>
<evidence type="ECO:0000256" key="10">
    <source>
        <dbReference type="ARBA" id="ARBA00022989"/>
    </source>
</evidence>
<comment type="cofactor">
    <cofactor evidence="18">
        <name>Mg(2+)</name>
        <dbReference type="ChEBI" id="CHEBI:18420"/>
    </cofactor>
    <text evidence="18">Mn(2+), Zn(2+), Cd(2+) and Co(2+) support activity to lesser extents.</text>
</comment>
<keyword evidence="5" id="KW-0808">Transferase</keyword>
<keyword evidence="7 17" id="KW-0547">Nucleotide-binding</keyword>
<dbReference type="AlphaFoldDB" id="A0A401ZA43"/>
<evidence type="ECO:0000256" key="3">
    <source>
        <dbReference type="ARBA" id="ARBA00022475"/>
    </source>
</evidence>
<keyword evidence="18" id="KW-0460">Magnesium</keyword>
<evidence type="ECO:0000256" key="4">
    <source>
        <dbReference type="ARBA" id="ARBA00022516"/>
    </source>
</evidence>
<keyword evidence="9 17" id="KW-0067">ATP-binding</keyword>
<keyword evidence="11" id="KW-0443">Lipid metabolism</keyword>
<feature type="binding site" evidence="18">
    <location>
        <position position="90"/>
    </location>
    <ligand>
        <name>a divalent metal cation</name>
        <dbReference type="ChEBI" id="CHEBI:60240"/>
    </ligand>
</feature>
<dbReference type="GO" id="GO:0005524">
    <property type="term" value="F:ATP binding"/>
    <property type="evidence" value="ECO:0007669"/>
    <property type="project" value="UniProtKB-KW"/>
</dbReference>
<feature type="active site" description="Proton acceptor" evidence="15">
    <location>
        <position position="83"/>
    </location>
</feature>
<feature type="binding site" evidence="16">
    <location>
        <position position="83"/>
    </location>
    <ligand>
        <name>substrate</name>
    </ligand>
</feature>
<keyword evidence="21" id="KW-1185">Reference proteome</keyword>
<comment type="similarity">
    <text evidence="2">Belongs to the bacterial diacylglycerol kinase family.</text>
</comment>
<name>A0A401ZA43_9CHLR</name>
<evidence type="ECO:0000256" key="14">
    <source>
        <dbReference type="ARBA" id="ARBA00023264"/>
    </source>
</evidence>
<evidence type="ECO:0000256" key="6">
    <source>
        <dbReference type="ARBA" id="ARBA00022692"/>
    </source>
</evidence>
<evidence type="ECO:0000256" key="5">
    <source>
        <dbReference type="ARBA" id="ARBA00022679"/>
    </source>
</evidence>
<comment type="subcellular location">
    <subcellularLocation>
        <location evidence="1">Cell membrane</location>
        <topology evidence="1">Multi-pass membrane protein</topology>
    </subcellularLocation>
</comment>
<organism evidence="20 21">
    <name type="scientific">Dictyobacter aurantiacus</name>
    <dbReference type="NCBI Taxonomy" id="1936993"/>
    <lineage>
        <taxon>Bacteria</taxon>
        <taxon>Bacillati</taxon>
        <taxon>Chloroflexota</taxon>
        <taxon>Ktedonobacteria</taxon>
        <taxon>Ktedonobacterales</taxon>
        <taxon>Dictyobacteraceae</taxon>
        <taxon>Dictyobacter</taxon>
    </lineage>
</organism>
<evidence type="ECO:0000256" key="15">
    <source>
        <dbReference type="PIRSR" id="PIRSR600829-1"/>
    </source>
</evidence>
<protein>
    <submittedName>
        <fullName evidence="20">Diacylglycerol kinase</fullName>
    </submittedName>
</protein>
<dbReference type="InterPro" id="IPR036945">
    <property type="entry name" value="DAGK_sf"/>
</dbReference>
<keyword evidence="3" id="KW-1003">Cell membrane</keyword>
<dbReference type="GO" id="GO:0005886">
    <property type="term" value="C:plasma membrane"/>
    <property type="evidence" value="ECO:0007669"/>
    <property type="project" value="UniProtKB-SubCell"/>
</dbReference>
<dbReference type="RefSeq" id="WP_126594921.1">
    <property type="nucleotide sequence ID" value="NZ_BIFQ01000001.1"/>
</dbReference>
<dbReference type="CDD" id="cd14265">
    <property type="entry name" value="UDPK_IM_like"/>
    <property type="match status" value="1"/>
</dbReference>
<feature type="transmembrane region" description="Helical" evidence="19">
    <location>
        <begin position="45"/>
        <end position="62"/>
    </location>
</feature>
<keyword evidence="13" id="KW-0594">Phospholipid biosynthesis</keyword>
<dbReference type="PANTHER" id="PTHR34299:SF1">
    <property type="entry name" value="DIACYLGLYCEROL KINASE"/>
    <property type="match status" value="1"/>
</dbReference>
<evidence type="ECO:0000256" key="12">
    <source>
        <dbReference type="ARBA" id="ARBA00023136"/>
    </source>
</evidence>
<comment type="caution">
    <text evidence="20">The sequence shown here is derived from an EMBL/GenBank/DDBJ whole genome shotgun (WGS) entry which is preliminary data.</text>
</comment>
<dbReference type="EMBL" id="BIFQ01000001">
    <property type="protein sequence ID" value="GCE03676.1"/>
    <property type="molecule type" value="Genomic_DNA"/>
</dbReference>
<dbReference type="InterPro" id="IPR000829">
    <property type="entry name" value="DAGK"/>
</dbReference>
<evidence type="ECO:0000256" key="8">
    <source>
        <dbReference type="ARBA" id="ARBA00022777"/>
    </source>
</evidence>
<keyword evidence="4" id="KW-0444">Lipid biosynthesis</keyword>
<evidence type="ECO:0000256" key="16">
    <source>
        <dbReference type="PIRSR" id="PIRSR600829-2"/>
    </source>
</evidence>
<keyword evidence="18" id="KW-0479">Metal-binding</keyword>
<dbReference type="Proteomes" id="UP000287224">
    <property type="component" value="Unassembled WGS sequence"/>
</dbReference>
<dbReference type="OrthoDB" id="9789934at2"/>
<dbReference type="Gene3D" id="1.10.287.3610">
    <property type="match status" value="1"/>
</dbReference>
<keyword evidence="8 20" id="KW-0418">Kinase</keyword>
<evidence type="ECO:0000256" key="9">
    <source>
        <dbReference type="ARBA" id="ARBA00022840"/>
    </source>
</evidence>
<dbReference type="GO" id="GO:0046872">
    <property type="term" value="F:metal ion binding"/>
    <property type="evidence" value="ECO:0007669"/>
    <property type="project" value="UniProtKB-KW"/>
</dbReference>
<feature type="binding site" evidence="17">
    <location>
        <begin position="108"/>
        <end position="109"/>
    </location>
    <ligand>
        <name>ATP</name>
        <dbReference type="ChEBI" id="CHEBI:30616"/>
    </ligand>
</feature>
<sequence>MKQPEQAPRPPLHKHTSRNELSKFIAGFGFAFQGLWYAIRTQRNIRVHLTMAVLAILLGVLLHISAIEFALVFIAISGVFIAEMINTAIELCIDLASPNYHPLAKIAKDVAAGAVLVNAILSIIIALFIYGPHLWSLLFHTR</sequence>
<keyword evidence="12 19" id="KW-0472">Membrane</keyword>
<dbReference type="PANTHER" id="PTHR34299">
    <property type="entry name" value="DIACYLGLYCEROL KINASE"/>
    <property type="match status" value="1"/>
</dbReference>
<evidence type="ECO:0000256" key="17">
    <source>
        <dbReference type="PIRSR" id="PIRSR600829-3"/>
    </source>
</evidence>
<accession>A0A401ZA43</accession>
<evidence type="ECO:0000256" key="18">
    <source>
        <dbReference type="PIRSR" id="PIRSR600829-4"/>
    </source>
</evidence>
<proteinExistence type="inferred from homology"/>
<keyword evidence="10 19" id="KW-1133">Transmembrane helix</keyword>
<dbReference type="Pfam" id="PF01219">
    <property type="entry name" value="DAGK_prokar"/>
    <property type="match status" value="1"/>
</dbReference>
<dbReference type="GO" id="GO:0008654">
    <property type="term" value="P:phospholipid biosynthetic process"/>
    <property type="evidence" value="ECO:0007669"/>
    <property type="project" value="UniProtKB-KW"/>
</dbReference>
<keyword evidence="6 19" id="KW-0812">Transmembrane</keyword>
<evidence type="ECO:0000313" key="21">
    <source>
        <dbReference type="Proteomes" id="UP000287224"/>
    </source>
</evidence>
<dbReference type="GO" id="GO:0016301">
    <property type="term" value="F:kinase activity"/>
    <property type="evidence" value="ECO:0007669"/>
    <property type="project" value="UniProtKB-KW"/>
</dbReference>
<evidence type="ECO:0000256" key="11">
    <source>
        <dbReference type="ARBA" id="ARBA00023098"/>
    </source>
</evidence>
<evidence type="ECO:0000256" key="19">
    <source>
        <dbReference type="SAM" id="Phobius"/>
    </source>
</evidence>
<evidence type="ECO:0000313" key="20">
    <source>
        <dbReference type="EMBL" id="GCE03676.1"/>
    </source>
</evidence>
<reference evidence="21" key="1">
    <citation type="submission" date="2018-12" db="EMBL/GenBank/DDBJ databases">
        <title>Tengunoibacter tsumagoiensis gen. nov., sp. nov., Dictyobacter kobayashii sp. nov., D. alpinus sp. nov., and D. joshuensis sp. nov. and description of Dictyobacteraceae fam. nov. within the order Ktedonobacterales isolated from Tengu-no-mugimeshi.</title>
        <authorList>
            <person name="Wang C.M."/>
            <person name="Zheng Y."/>
            <person name="Sakai Y."/>
            <person name="Toyoda A."/>
            <person name="Minakuchi Y."/>
            <person name="Abe K."/>
            <person name="Yokota A."/>
            <person name="Yabe S."/>
        </authorList>
    </citation>
    <scope>NUCLEOTIDE SEQUENCE [LARGE SCALE GENOMIC DNA]</scope>
    <source>
        <strain evidence="21">S-27</strain>
    </source>
</reference>
<evidence type="ECO:0000256" key="13">
    <source>
        <dbReference type="ARBA" id="ARBA00023209"/>
    </source>
</evidence>
<evidence type="ECO:0000256" key="1">
    <source>
        <dbReference type="ARBA" id="ARBA00004651"/>
    </source>
</evidence>
<gene>
    <name evidence="20" type="ORF">KDAU_10050</name>
</gene>
<keyword evidence="14" id="KW-1208">Phospholipid metabolism</keyword>
<evidence type="ECO:0000256" key="2">
    <source>
        <dbReference type="ARBA" id="ARBA00005967"/>
    </source>
</evidence>
<feature type="binding site" evidence="17">
    <location>
        <position position="90"/>
    </location>
    <ligand>
        <name>ATP</name>
        <dbReference type="ChEBI" id="CHEBI:30616"/>
    </ligand>
</feature>